<organism evidence="2 3">
    <name type="scientific">Bacillus altitudinis</name>
    <dbReference type="NCBI Taxonomy" id="293387"/>
    <lineage>
        <taxon>Bacteria</taxon>
        <taxon>Bacillati</taxon>
        <taxon>Bacillota</taxon>
        <taxon>Bacilli</taxon>
        <taxon>Bacillales</taxon>
        <taxon>Bacillaceae</taxon>
        <taxon>Bacillus</taxon>
    </lineage>
</organism>
<protein>
    <submittedName>
        <fullName evidence="1">YrzI family small protein</fullName>
    </submittedName>
</protein>
<accession>A0A1K2ANV3</accession>
<proteinExistence type="predicted"/>
<evidence type="ECO:0000313" key="2">
    <source>
        <dbReference type="EMBL" id="VXB83879.1"/>
    </source>
</evidence>
<accession>A0A653TT66</accession>
<dbReference type="GeneID" id="66364368"/>
<evidence type="ECO:0000313" key="4">
    <source>
        <dbReference type="Proteomes" id="UP001467674"/>
    </source>
</evidence>
<name>A0A1K2ANV3_BACAB</name>
<dbReference type="EMBL" id="CABWLH010000009">
    <property type="protein sequence ID" value="VXB83879.1"/>
    <property type="molecule type" value="Genomic_DNA"/>
</dbReference>
<evidence type="ECO:0000313" key="1">
    <source>
        <dbReference type="EMBL" id="MER3122372.1"/>
    </source>
</evidence>
<dbReference type="InterPro" id="IPR012655">
    <property type="entry name" value="YrzI"/>
</dbReference>
<accession>A0A5K1NDC6</accession>
<sequence>MTIHLFFITLTIQRKYKDIETVLYEQQVETFYEEMKQKQLKYMN</sequence>
<dbReference type="Proteomes" id="UP001467674">
    <property type="component" value="Unassembled WGS sequence"/>
</dbReference>
<evidence type="ECO:0000313" key="3">
    <source>
        <dbReference type="Proteomes" id="UP000433089"/>
    </source>
</evidence>
<gene>
    <name evidence="1" type="ORF">ABQG71_14345</name>
    <name evidence="2" type="ORF">BACI348_41688</name>
</gene>
<reference evidence="1 4" key="2">
    <citation type="submission" date="2024-06" db="EMBL/GenBank/DDBJ databases">
        <title>Construction of an artificial bacterial consortium using nitrogen cycle bacteria from Cuatro Cienegas Basin and a mangrove forest.</title>
        <authorList>
            <person name="Aguilera-Najera D."/>
            <person name="Marquez-Cianci L."/>
            <person name="Martinez-Perez E."/>
            <person name="Rosas-Barrera M."/>
            <person name="Rodriguez-Cruz U.E."/>
            <person name="Tapia-Lopez R."/>
            <person name="Eguiarte L.E."/>
            <person name="Souza-Saldivar V."/>
        </authorList>
    </citation>
    <scope>NUCLEOTIDE SEQUENCE [LARGE SCALE GENOMIC DNA]</scope>
    <source>
        <strain evidence="1 4">S14-15</strain>
    </source>
</reference>
<dbReference type="AlphaFoldDB" id="A0A1K2ANV3"/>
<reference evidence="2 3" key="1">
    <citation type="submission" date="2019-10" db="EMBL/GenBank/DDBJ databases">
        <authorList>
            <person name="Karimi E."/>
        </authorList>
    </citation>
    <scope>NUCLEOTIDE SEQUENCE [LARGE SCALE GENOMIC DNA]</scope>
    <source>
        <strain evidence="2">Bacillus sp. 348</strain>
    </source>
</reference>
<keyword evidence="4" id="KW-1185">Reference proteome</keyword>
<dbReference type="Pfam" id="PF09501">
    <property type="entry name" value="Bac_small_YrzI"/>
    <property type="match status" value="1"/>
</dbReference>
<dbReference type="RefSeq" id="WP_008342648.1">
    <property type="nucleotide sequence ID" value="NZ_AP014928.1"/>
</dbReference>
<dbReference type="Proteomes" id="UP000433089">
    <property type="component" value="Unassembled WGS sequence"/>
</dbReference>
<dbReference type="EMBL" id="JBEOME010000008">
    <property type="protein sequence ID" value="MER3122372.1"/>
    <property type="molecule type" value="Genomic_DNA"/>
</dbReference>